<gene>
    <name evidence="2" type="ORF">S01H1_17627</name>
</gene>
<dbReference type="AlphaFoldDB" id="X0RXX8"/>
<dbReference type="EMBL" id="BARS01009367">
    <property type="protein sequence ID" value="GAF73648.1"/>
    <property type="molecule type" value="Genomic_DNA"/>
</dbReference>
<accession>X0RXX8</accession>
<organism evidence="2">
    <name type="scientific">marine sediment metagenome</name>
    <dbReference type="NCBI Taxonomy" id="412755"/>
    <lineage>
        <taxon>unclassified sequences</taxon>
        <taxon>metagenomes</taxon>
        <taxon>ecological metagenomes</taxon>
    </lineage>
</organism>
<protein>
    <submittedName>
        <fullName evidence="2">Uncharacterized protein</fullName>
    </submittedName>
</protein>
<feature type="non-terminal residue" evidence="2">
    <location>
        <position position="1"/>
    </location>
</feature>
<keyword evidence="1" id="KW-0175">Coiled coil</keyword>
<dbReference type="Pfam" id="PF21804">
    <property type="entry name" value="Transposase_29"/>
    <property type="match status" value="1"/>
</dbReference>
<feature type="coiled-coil region" evidence="1">
    <location>
        <begin position="191"/>
        <end position="244"/>
    </location>
</feature>
<sequence>RKSKHYIEDVDEKLRYIYGARKKELLEVFDRGGYSKEFCVQIADTIRFVCWRSDARSVPKEAIASTWREVRIEHQGNNYGQVDEKTFFAWERKAVFEWEDKKAAFREIWIRKGRKTSPALSNDFNTSLEDLVRHMTHRWGAQENMFKELKDHGIDRIHSYRKEDYTESFLYERGLEDIENGIIREIDNPDRKKIGKKISELRAKKRKMSEQILKLQKEGNNRKLVALKRKYSGLERQINNQIKKRDEMPKKVNLFDRIKEKGIVRLSDEKKLFFDWLKMNAIWAKREMIEIVKPIYGDLRDVNKFVKSILNSRTYVTRNGEVLHVSFPPQRSKKGAKALDQLCT</sequence>
<feature type="non-terminal residue" evidence="2">
    <location>
        <position position="344"/>
    </location>
</feature>
<name>X0RXX8_9ZZZZ</name>
<proteinExistence type="predicted"/>
<comment type="caution">
    <text evidence="2">The sequence shown here is derived from an EMBL/GenBank/DDBJ whole genome shotgun (WGS) entry which is preliminary data.</text>
</comment>
<evidence type="ECO:0000256" key="1">
    <source>
        <dbReference type="SAM" id="Coils"/>
    </source>
</evidence>
<dbReference type="InterPro" id="IPR049343">
    <property type="entry name" value="Transposase_29"/>
</dbReference>
<reference evidence="2" key="1">
    <citation type="journal article" date="2014" name="Front. Microbiol.">
        <title>High frequency of phylogenetically diverse reductive dehalogenase-homologous genes in deep subseafloor sedimentary metagenomes.</title>
        <authorList>
            <person name="Kawai M."/>
            <person name="Futagami T."/>
            <person name="Toyoda A."/>
            <person name="Takaki Y."/>
            <person name="Nishi S."/>
            <person name="Hori S."/>
            <person name="Arai W."/>
            <person name="Tsubouchi T."/>
            <person name="Morono Y."/>
            <person name="Uchiyama I."/>
            <person name="Ito T."/>
            <person name="Fujiyama A."/>
            <person name="Inagaki F."/>
            <person name="Takami H."/>
        </authorList>
    </citation>
    <scope>NUCLEOTIDE SEQUENCE</scope>
    <source>
        <strain evidence="2">Expedition CK06-06</strain>
    </source>
</reference>
<evidence type="ECO:0000313" key="2">
    <source>
        <dbReference type="EMBL" id="GAF73648.1"/>
    </source>
</evidence>